<sequence length="618" mass="68626">MDNDCGCSSRTRGVSKTPIFTGDCDISCDAMLSALSCKKCTQANKADFSSSPKQSSTTSETSYFRSKEPNHYYNELDSTPLPLSYYKSPYSYKKHKLLAGAVPIPHRTSSLAFGSASKNPGKMYLVQQSLHSSPETSDYSGSSSNLNFGGKHLEQVQKVLEDIRTWHKEVSISISRSHLVRTKYCHQNDFNNISSQVPHKQKSRCLGSASMDSQQQKYSWAQAFEGGYTTSRRYTSRSLSPGSNIYPIWKIDPVPSSIYKAKAMPNTGIRRSSRPTPSPRTSSLGATICPRRRNAVRGRILPKPVSVVCSTVEQHSCQAQYTGSSLDFPAREDHFVHHFDGESALASNGENTKIDTIHSLATSLAQPNLSINLQDQSREDQGCETHENGLPHSGTVIRLSARHSSLQASESIFTTLSSQEIEDEEKAKRHIAFVHSALRNLVPFEVSYYLYRVSQSRGTSDDSRKTFLHEYSDMIPPSIESNSIPQSPETLEHDRCSTVQKIVSEILPASSGLAFGKDARDLLIECCVEFITLISSEANEISEKESKKTIACEHITKALEQLGFGEYVKDIVEVASEHKEQLKGREKKANKLEQSGLTPEQLLAMQEEAFRDAAQRHG</sequence>
<dbReference type="KEGG" id="ssl:SS1G_11338"/>
<dbReference type="InterPro" id="IPR009072">
    <property type="entry name" value="Histone-fold"/>
</dbReference>
<accession>A7F168</accession>
<dbReference type="GO" id="GO:0017025">
    <property type="term" value="F:TBP-class protein binding"/>
    <property type="evidence" value="ECO:0000318"/>
    <property type="project" value="GO_Central"/>
</dbReference>
<feature type="region of interest" description="Disordered" evidence="7">
    <location>
        <begin position="267"/>
        <end position="286"/>
    </location>
</feature>
<evidence type="ECO:0000256" key="5">
    <source>
        <dbReference type="ARBA" id="ARBA00072420"/>
    </source>
</evidence>
<feature type="compositionally biased region" description="Basic and acidic residues" evidence="7">
    <location>
        <begin position="580"/>
        <end position="591"/>
    </location>
</feature>
<evidence type="ECO:0000259" key="8">
    <source>
        <dbReference type="Pfam" id="PF00808"/>
    </source>
</evidence>
<keyword evidence="2" id="KW-0539">Nucleus</keyword>
<dbReference type="FunFam" id="1.10.20.10:FF:000019">
    <property type="entry name" value="Negative cofactor 2 beta"/>
    <property type="match status" value="1"/>
</dbReference>
<dbReference type="GO" id="GO:0046982">
    <property type="term" value="F:protein heterodimerization activity"/>
    <property type="evidence" value="ECO:0007669"/>
    <property type="project" value="InterPro"/>
</dbReference>
<keyword evidence="10" id="KW-1185">Reference proteome</keyword>
<dbReference type="GeneID" id="5483676"/>
<feature type="region of interest" description="Disordered" evidence="7">
    <location>
        <begin position="580"/>
        <end position="601"/>
    </location>
</feature>
<dbReference type="Pfam" id="PF00808">
    <property type="entry name" value="CBFD_NFYB_HMF"/>
    <property type="match status" value="1"/>
</dbReference>
<dbReference type="CDD" id="cd22905">
    <property type="entry name" value="HFD_Dr1"/>
    <property type="match status" value="1"/>
</dbReference>
<dbReference type="GO" id="GO:0016251">
    <property type="term" value="F:RNA polymerase II general transcription initiation factor activity"/>
    <property type="evidence" value="ECO:0000318"/>
    <property type="project" value="GO_Central"/>
</dbReference>
<dbReference type="Proteomes" id="UP000001312">
    <property type="component" value="Unassembled WGS sequence"/>
</dbReference>
<feature type="domain" description="Transcription factor CBF/NF-Y/archaeal histone" evidence="8">
    <location>
        <begin position="498"/>
        <end position="559"/>
    </location>
</feature>
<dbReference type="RefSeq" id="XP_001587346.1">
    <property type="nucleotide sequence ID" value="XM_001587296.1"/>
</dbReference>
<dbReference type="InterPro" id="IPR042225">
    <property type="entry name" value="Ncb2"/>
</dbReference>
<dbReference type="InterPro" id="IPR003958">
    <property type="entry name" value="CBFA_NFYB_domain"/>
</dbReference>
<evidence type="ECO:0000256" key="1">
    <source>
        <dbReference type="ARBA" id="ARBA00004123"/>
    </source>
</evidence>
<dbReference type="SUPFAM" id="SSF47113">
    <property type="entry name" value="Histone-fold"/>
    <property type="match status" value="1"/>
</dbReference>
<evidence type="ECO:0000256" key="3">
    <source>
        <dbReference type="ARBA" id="ARBA00053814"/>
    </source>
</evidence>
<evidence type="ECO:0000256" key="2">
    <source>
        <dbReference type="ARBA" id="ARBA00023242"/>
    </source>
</evidence>
<dbReference type="GO" id="GO:0017054">
    <property type="term" value="C:negative cofactor 2 complex"/>
    <property type="evidence" value="ECO:0000318"/>
    <property type="project" value="GO_Central"/>
</dbReference>
<evidence type="ECO:0000256" key="6">
    <source>
        <dbReference type="ARBA" id="ARBA00079659"/>
    </source>
</evidence>
<comment type="subunit">
    <text evidence="4">Forms the NCT transcriptional regulatory complex with nctA and mot1.</text>
</comment>
<protein>
    <recommendedName>
        <fullName evidence="5">NCT transcriptional regulatory complex subunit B</fullName>
    </recommendedName>
    <alternativeName>
        <fullName evidence="6">Negative cofactor 2 B</fullName>
    </alternativeName>
</protein>
<name>A7F168_SCLS1</name>
<organism evidence="9 10">
    <name type="scientific">Sclerotinia sclerotiorum (strain ATCC 18683 / 1980 / Ss-1)</name>
    <name type="common">White mold</name>
    <name type="synonym">Whetzelinia sclerotiorum</name>
    <dbReference type="NCBI Taxonomy" id="665079"/>
    <lineage>
        <taxon>Eukaryota</taxon>
        <taxon>Fungi</taxon>
        <taxon>Dikarya</taxon>
        <taxon>Ascomycota</taxon>
        <taxon>Pezizomycotina</taxon>
        <taxon>Leotiomycetes</taxon>
        <taxon>Helotiales</taxon>
        <taxon>Sclerotiniaceae</taxon>
        <taxon>Sclerotinia</taxon>
    </lineage>
</organism>
<evidence type="ECO:0000313" key="9">
    <source>
        <dbReference type="EMBL" id="EDN95460.1"/>
    </source>
</evidence>
<evidence type="ECO:0000256" key="7">
    <source>
        <dbReference type="SAM" id="MobiDB-lite"/>
    </source>
</evidence>
<dbReference type="InParanoid" id="A7F168"/>
<dbReference type="GO" id="GO:0000122">
    <property type="term" value="P:negative regulation of transcription by RNA polymerase II"/>
    <property type="evidence" value="ECO:0007669"/>
    <property type="project" value="InterPro"/>
</dbReference>
<gene>
    <name evidence="9" type="ORF">SS1G_11338</name>
</gene>
<evidence type="ECO:0000256" key="4">
    <source>
        <dbReference type="ARBA" id="ARBA00065193"/>
    </source>
</evidence>
<dbReference type="GO" id="GO:0051123">
    <property type="term" value="P:RNA polymerase II preinitiation complex assembly"/>
    <property type="evidence" value="ECO:0000318"/>
    <property type="project" value="GO_Central"/>
</dbReference>
<dbReference type="PANTHER" id="PTHR46138:SF1">
    <property type="entry name" value="PROTEIN DR1"/>
    <property type="match status" value="1"/>
</dbReference>
<comment type="subcellular location">
    <subcellularLocation>
        <location evidence="1">Nucleus</location>
    </subcellularLocation>
</comment>
<dbReference type="STRING" id="665079.A7F168"/>
<dbReference type="EMBL" id="CH476638">
    <property type="protein sequence ID" value="EDN95460.1"/>
    <property type="molecule type" value="Genomic_DNA"/>
</dbReference>
<dbReference type="Gene3D" id="1.10.20.10">
    <property type="entry name" value="Histone, subunit A"/>
    <property type="match status" value="1"/>
</dbReference>
<proteinExistence type="predicted"/>
<comment type="function">
    <text evidence="3">Part of the NCT transcriptional regulatory complex that acts as a key regulator of ergosterol biosynthesis and the azole exporter cdr1B. The NCT complex binds the promoters of genes linked to azole susceptibility, and especially represses the expression of cdr1B transporter.</text>
</comment>
<dbReference type="AlphaFoldDB" id="A7F168"/>
<dbReference type="PANTHER" id="PTHR46138">
    <property type="entry name" value="PROTEIN DR1"/>
    <property type="match status" value="1"/>
</dbReference>
<reference evidence="10" key="1">
    <citation type="journal article" date="2011" name="PLoS Genet.">
        <title>Genomic analysis of the necrotrophic fungal pathogens Sclerotinia sclerotiorum and Botrytis cinerea.</title>
        <authorList>
            <person name="Amselem J."/>
            <person name="Cuomo C.A."/>
            <person name="van Kan J.A."/>
            <person name="Viaud M."/>
            <person name="Benito E.P."/>
            <person name="Couloux A."/>
            <person name="Coutinho P.M."/>
            <person name="de Vries R.P."/>
            <person name="Dyer P.S."/>
            <person name="Fillinger S."/>
            <person name="Fournier E."/>
            <person name="Gout L."/>
            <person name="Hahn M."/>
            <person name="Kohn L."/>
            <person name="Lapalu N."/>
            <person name="Plummer K.M."/>
            <person name="Pradier J.M."/>
            <person name="Quevillon E."/>
            <person name="Sharon A."/>
            <person name="Simon A."/>
            <person name="ten Have A."/>
            <person name="Tudzynski B."/>
            <person name="Tudzynski P."/>
            <person name="Wincker P."/>
            <person name="Andrew M."/>
            <person name="Anthouard V."/>
            <person name="Beever R.E."/>
            <person name="Beffa R."/>
            <person name="Benoit I."/>
            <person name="Bouzid O."/>
            <person name="Brault B."/>
            <person name="Chen Z."/>
            <person name="Choquer M."/>
            <person name="Collemare J."/>
            <person name="Cotton P."/>
            <person name="Danchin E.G."/>
            <person name="Da Silva C."/>
            <person name="Gautier A."/>
            <person name="Giraud C."/>
            <person name="Giraud T."/>
            <person name="Gonzalez C."/>
            <person name="Grossetete S."/>
            <person name="Guldener U."/>
            <person name="Henrissat B."/>
            <person name="Howlett B.J."/>
            <person name="Kodira C."/>
            <person name="Kretschmer M."/>
            <person name="Lappartient A."/>
            <person name="Leroch M."/>
            <person name="Levis C."/>
            <person name="Mauceli E."/>
            <person name="Neuveglise C."/>
            <person name="Oeser B."/>
            <person name="Pearson M."/>
            <person name="Poulain J."/>
            <person name="Poussereau N."/>
            <person name="Quesneville H."/>
            <person name="Rascle C."/>
            <person name="Schumacher J."/>
            <person name="Segurens B."/>
            <person name="Sexton A."/>
            <person name="Silva E."/>
            <person name="Sirven C."/>
            <person name="Soanes D.M."/>
            <person name="Talbot N.J."/>
            <person name="Templeton M."/>
            <person name="Yandava C."/>
            <person name="Yarden O."/>
            <person name="Zeng Q."/>
            <person name="Rollins J.A."/>
            <person name="Lebrun M.H."/>
            <person name="Dickman M."/>
        </authorList>
    </citation>
    <scope>NUCLEOTIDE SEQUENCE [LARGE SCALE GENOMIC DNA]</scope>
    <source>
        <strain evidence="10">ATCC 18683 / 1980 / Ss-1</strain>
    </source>
</reference>
<evidence type="ECO:0000313" key="10">
    <source>
        <dbReference type="Proteomes" id="UP000001312"/>
    </source>
</evidence>